<sequence>MKYLTTMCVLHRPQVFCSAPGPEFGVTRASSREKLTKSAIAMTKLALEMELGDQLRYLSNISIPVFLSAALVHALEVRSPDEEVRNISIGRFYQCFHVLSELQEMYASADYAVRFLEMVLDRMKTKIPMLRLTSSAPSRQGSNVRKGLTPLDGASSSKPQARRTDSSVEPLSRTPQCPVSRPNSVTHTLFGSL</sequence>
<dbReference type="CDD" id="cd12148">
    <property type="entry name" value="fungal_TF_MHR"/>
    <property type="match status" value="1"/>
</dbReference>
<evidence type="ECO:0000256" key="1">
    <source>
        <dbReference type="SAM" id="MobiDB-lite"/>
    </source>
</evidence>
<dbReference type="EMBL" id="JAHMHR010000082">
    <property type="protein sequence ID" value="KAK1657896.1"/>
    <property type="molecule type" value="Genomic_DNA"/>
</dbReference>
<dbReference type="AlphaFoldDB" id="A0AAJ0AA54"/>
<protein>
    <submittedName>
        <fullName evidence="2">Uncharacterized protein</fullName>
    </submittedName>
</protein>
<feature type="compositionally biased region" description="Polar residues" evidence="1">
    <location>
        <begin position="167"/>
        <end position="193"/>
    </location>
</feature>
<proteinExistence type="predicted"/>
<dbReference type="GeneID" id="85460903"/>
<dbReference type="PANTHER" id="PTHR47425">
    <property type="entry name" value="FARB-RELATED"/>
    <property type="match status" value="1"/>
</dbReference>
<comment type="caution">
    <text evidence="2">The sequence shown here is derived from an EMBL/GenBank/DDBJ whole genome shotgun (WGS) entry which is preliminary data.</text>
</comment>
<reference evidence="2" key="1">
    <citation type="submission" date="2021-06" db="EMBL/GenBank/DDBJ databases">
        <title>Comparative genomics, transcriptomics and evolutionary studies reveal genomic signatures of adaptation to plant cell wall in hemibiotrophic fungi.</title>
        <authorList>
            <consortium name="DOE Joint Genome Institute"/>
            <person name="Baroncelli R."/>
            <person name="Diaz J.F."/>
            <person name="Benocci T."/>
            <person name="Peng M."/>
            <person name="Battaglia E."/>
            <person name="Haridas S."/>
            <person name="Andreopoulos W."/>
            <person name="Labutti K."/>
            <person name="Pangilinan J."/>
            <person name="Floch G.L."/>
            <person name="Makela M.R."/>
            <person name="Henrissat B."/>
            <person name="Grigoriev I.V."/>
            <person name="Crouch J.A."/>
            <person name="De Vries R.P."/>
            <person name="Sukno S.A."/>
            <person name="Thon M.R."/>
        </authorList>
    </citation>
    <scope>NUCLEOTIDE SEQUENCE</scope>
    <source>
        <strain evidence="2">CBS 193.32</strain>
    </source>
</reference>
<keyword evidence="3" id="KW-1185">Reference proteome</keyword>
<gene>
    <name evidence="2" type="ORF">BDP55DRAFT_684065</name>
</gene>
<name>A0AAJ0AA54_9PEZI</name>
<feature type="region of interest" description="Disordered" evidence="1">
    <location>
        <begin position="131"/>
        <end position="193"/>
    </location>
</feature>
<feature type="compositionally biased region" description="Polar residues" evidence="1">
    <location>
        <begin position="132"/>
        <end position="143"/>
    </location>
</feature>
<accession>A0AAJ0AA54</accession>
<evidence type="ECO:0000313" key="3">
    <source>
        <dbReference type="Proteomes" id="UP001224890"/>
    </source>
</evidence>
<dbReference type="PANTHER" id="PTHR47425:SF3">
    <property type="entry name" value="ZN(II)2CYS6 TRANSCRIPTION FACTOR (EUROFUNG)"/>
    <property type="match status" value="1"/>
</dbReference>
<dbReference type="InterPro" id="IPR052761">
    <property type="entry name" value="Fungal_Detox/Toxin_TFs"/>
</dbReference>
<dbReference type="Proteomes" id="UP001224890">
    <property type="component" value="Unassembled WGS sequence"/>
</dbReference>
<dbReference type="RefSeq" id="XP_060422660.1">
    <property type="nucleotide sequence ID" value="XM_060576377.1"/>
</dbReference>
<evidence type="ECO:0000313" key="2">
    <source>
        <dbReference type="EMBL" id="KAK1657896.1"/>
    </source>
</evidence>
<organism evidence="2 3">
    <name type="scientific">Colletotrichum godetiae</name>
    <dbReference type="NCBI Taxonomy" id="1209918"/>
    <lineage>
        <taxon>Eukaryota</taxon>
        <taxon>Fungi</taxon>
        <taxon>Dikarya</taxon>
        <taxon>Ascomycota</taxon>
        <taxon>Pezizomycotina</taxon>
        <taxon>Sordariomycetes</taxon>
        <taxon>Hypocreomycetidae</taxon>
        <taxon>Glomerellales</taxon>
        <taxon>Glomerellaceae</taxon>
        <taxon>Colletotrichum</taxon>
        <taxon>Colletotrichum acutatum species complex</taxon>
    </lineage>
</organism>